<feature type="compositionally biased region" description="Low complexity" evidence="2">
    <location>
        <begin position="902"/>
        <end position="913"/>
    </location>
</feature>
<dbReference type="PROSITE" id="PS50005">
    <property type="entry name" value="TPR"/>
    <property type="match status" value="1"/>
</dbReference>
<dbReference type="InterPro" id="IPR011990">
    <property type="entry name" value="TPR-like_helical_dom_sf"/>
</dbReference>
<dbReference type="SUPFAM" id="SSF48452">
    <property type="entry name" value="TPR-like"/>
    <property type="match status" value="2"/>
</dbReference>
<dbReference type="SMART" id="SM00028">
    <property type="entry name" value="TPR"/>
    <property type="match status" value="6"/>
</dbReference>
<dbReference type="InterPro" id="IPR052758">
    <property type="entry name" value="SRC_co-chaperone"/>
</dbReference>
<keyword evidence="1" id="KW-0802">TPR repeat</keyword>
<dbReference type="InterPro" id="IPR001623">
    <property type="entry name" value="DnaJ_domain"/>
</dbReference>
<evidence type="ECO:0000259" key="3">
    <source>
        <dbReference type="PROSITE" id="PS50076"/>
    </source>
</evidence>
<dbReference type="AlphaFoldDB" id="A0A0S4KK52"/>
<dbReference type="SMART" id="SM00271">
    <property type="entry name" value="DnaJ"/>
    <property type="match status" value="1"/>
</dbReference>
<accession>A0A0S4KK52</accession>
<reference evidence="5" key="1">
    <citation type="submission" date="2015-09" db="EMBL/GenBank/DDBJ databases">
        <authorList>
            <consortium name="Pathogen Informatics"/>
        </authorList>
    </citation>
    <scope>NUCLEOTIDE SEQUENCE [LARGE SCALE GENOMIC DNA]</scope>
    <source>
        <strain evidence="5">Lake Konstanz</strain>
    </source>
</reference>
<dbReference type="PRINTS" id="PR00625">
    <property type="entry name" value="JDOMAIN"/>
</dbReference>
<dbReference type="InterPro" id="IPR019734">
    <property type="entry name" value="TPR_rpt"/>
</dbReference>
<keyword evidence="5" id="KW-1185">Reference proteome</keyword>
<protein>
    <submittedName>
        <fullName evidence="4">DNA-J protein, putative</fullName>
    </submittedName>
</protein>
<dbReference type="Gene3D" id="1.25.40.10">
    <property type="entry name" value="Tetratricopeptide repeat domain"/>
    <property type="match status" value="2"/>
</dbReference>
<evidence type="ECO:0000256" key="2">
    <source>
        <dbReference type="SAM" id="MobiDB-lite"/>
    </source>
</evidence>
<dbReference type="PANTHER" id="PTHR44200:SF1">
    <property type="entry name" value="DNAJ HOMOLOG SUBFAMILY C MEMBER 7"/>
    <property type="match status" value="1"/>
</dbReference>
<evidence type="ECO:0000313" key="5">
    <source>
        <dbReference type="Proteomes" id="UP000051952"/>
    </source>
</evidence>
<dbReference type="SUPFAM" id="SSF46565">
    <property type="entry name" value="Chaperone J-domain"/>
    <property type="match status" value="1"/>
</dbReference>
<feature type="compositionally biased region" description="Polar residues" evidence="2">
    <location>
        <begin position="115"/>
        <end position="124"/>
    </location>
</feature>
<organism evidence="4 5">
    <name type="scientific">Bodo saltans</name>
    <name type="common">Flagellated protozoan</name>
    <dbReference type="NCBI Taxonomy" id="75058"/>
    <lineage>
        <taxon>Eukaryota</taxon>
        <taxon>Discoba</taxon>
        <taxon>Euglenozoa</taxon>
        <taxon>Kinetoplastea</taxon>
        <taxon>Metakinetoplastina</taxon>
        <taxon>Eubodonida</taxon>
        <taxon>Bodonidae</taxon>
        <taxon>Bodo</taxon>
    </lineage>
</organism>
<evidence type="ECO:0000313" key="4">
    <source>
        <dbReference type="EMBL" id="CUI15574.1"/>
    </source>
</evidence>
<dbReference type="InterPro" id="IPR036869">
    <property type="entry name" value="J_dom_sf"/>
</dbReference>
<feature type="region of interest" description="Disordered" evidence="2">
    <location>
        <begin position="876"/>
        <end position="916"/>
    </location>
</feature>
<dbReference type="VEuPathDB" id="TriTrypDB:BSAL_48485"/>
<proteinExistence type="predicted"/>
<dbReference type="Pfam" id="PF00226">
    <property type="entry name" value="DnaJ"/>
    <property type="match status" value="1"/>
</dbReference>
<feature type="region of interest" description="Disordered" evidence="2">
    <location>
        <begin position="100"/>
        <end position="211"/>
    </location>
</feature>
<evidence type="ECO:0000256" key="1">
    <source>
        <dbReference type="PROSITE-ProRule" id="PRU00339"/>
    </source>
</evidence>
<dbReference type="PROSITE" id="PS50076">
    <property type="entry name" value="DNAJ_2"/>
    <property type="match status" value="1"/>
</dbReference>
<feature type="repeat" description="TPR" evidence="1">
    <location>
        <begin position="820"/>
        <end position="853"/>
    </location>
</feature>
<feature type="non-terminal residue" evidence="4">
    <location>
        <position position="1"/>
    </location>
</feature>
<dbReference type="OrthoDB" id="10250354at2759"/>
<feature type="domain" description="J" evidence="3">
    <location>
        <begin position="925"/>
        <end position="995"/>
    </location>
</feature>
<dbReference type="PANTHER" id="PTHR44200">
    <property type="entry name" value="DNAJ HOMOLOG SUBFAMILY C MEMBER 7"/>
    <property type="match status" value="1"/>
</dbReference>
<sequence length="996" mass="108151">IANRDRSMILRFSLFYNASAPGNKRNSGRTKPIFNLFSLGTLFTGCVTLVSPHESMNVHPSSQRMSTRRLSSGSFVMPTVSNSHSGGGLFSLVGDRGGAPTTLKTSTGSTGGFLPTTSTGQTRPPTYVPPSTAPAGATTTMRSSVRNTVPPLSTAATSSSRPPSTGTMPPLASESRSQPRLPTAGLSGTMREQVPVPPLKRPPSTGTATGSQFHKGLVNALQDVLRKQRQGVFPGPDGMDAPPVRPCTQGGANYTTTLHGVAPSNNDRVEELIRRKKTEWAQRRWQQNQQNEKKEMERDISSANAFARRQRFGSASGMSSGNNNNNMNGVNPRLFDGGFFDDEDDAFAWRVLQTLERQEQREREQLSQQWVKHVSDMMVNFTTFIKTKILLSPTSSANVSTSSVNQRPPSAASPLSGIHGRRVSATFPLYDATLSGDAPNSPIAASSMRNSRPDTASRHSAILSEAQSAVAIEEFRQQGNRHYEQNDFCSAYLVYTKALELASSAAVPDSAGGHRNTTIPVLLANRAATNMMLLNYDACAKDCLSALVLDVSNVKVQQRLAKAYTLAGQHRSSQSHYAATVKLLDEQGRSASDALRVAVQDEWSSATTLEKMRRALETEHYSECVALSASLKAFHGEPAVVFARCAALVMVEPSSARQELSKYFNTLECPTDIVSNAASSSLIGAGDIITITGAYLSHYCDILLLLAKASFYCGQHYMTIATTYTKQCLTLRPEHRHAQSLAKTLSALETKIDDANQHFQNGRFGDAHAALSAALALDTNNKKIRGALFNSRAESSVKIGNVAAAISDCTSALECDPTLVKALTRRAKCFTDIGDFARAVRDMERAAELNPSLAEDVRAFKSQQRDDNTAYRSFQRRFGSAGPRSSRPQTGSQRGGGDDESSSSSTPRPGTGSYYQQFSQPQVACPYNVLLLPRLSTIEQVKVQYKKLILQYHPDKVVNQPQAVRDASAVKFRSISEAYGILSDATSKQQYDANFR</sequence>
<name>A0A0S4KK52_BODSA</name>
<feature type="compositionally biased region" description="Low complexity" evidence="2">
    <location>
        <begin position="148"/>
        <end position="170"/>
    </location>
</feature>
<dbReference type="Gene3D" id="1.10.287.110">
    <property type="entry name" value="DnaJ domain"/>
    <property type="match status" value="1"/>
</dbReference>
<gene>
    <name evidence="4" type="ORF">BSAL_48485</name>
</gene>
<dbReference type="CDD" id="cd06257">
    <property type="entry name" value="DnaJ"/>
    <property type="match status" value="1"/>
</dbReference>
<dbReference type="Proteomes" id="UP000051952">
    <property type="component" value="Unassembled WGS sequence"/>
</dbReference>
<dbReference type="EMBL" id="CYKH01002252">
    <property type="protein sequence ID" value="CUI15574.1"/>
    <property type="molecule type" value="Genomic_DNA"/>
</dbReference>